<dbReference type="InterPro" id="IPR001611">
    <property type="entry name" value="Leu-rich_rpt"/>
</dbReference>
<dbReference type="EnsemblPlants" id="OPUNC11G14340.1">
    <property type="protein sequence ID" value="OPUNC11G14340.1"/>
    <property type="gene ID" value="OPUNC11G14340"/>
</dbReference>
<accession>A0A0E0MGF7</accession>
<keyword evidence="3" id="KW-1185">Reference proteome</keyword>
<evidence type="ECO:0000313" key="3">
    <source>
        <dbReference type="Proteomes" id="UP000026962"/>
    </source>
</evidence>
<name>A0A0E0MGF7_ORYPU</name>
<dbReference type="Proteomes" id="UP000026962">
    <property type="component" value="Chromosome 11"/>
</dbReference>
<dbReference type="OMA" id="TNNMADE"/>
<evidence type="ECO:0000313" key="2">
    <source>
        <dbReference type="EnsemblPlants" id="OPUNC11G14340.1"/>
    </source>
</evidence>
<protein>
    <recommendedName>
        <fullName evidence="4">Leucine-rich repeat-containing N-terminal plant-type domain-containing protein</fullName>
    </recommendedName>
</protein>
<dbReference type="InterPro" id="IPR032675">
    <property type="entry name" value="LRR_dom_sf"/>
</dbReference>
<feature type="chain" id="PRO_5002367743" description="Leucine-rich repeat-containing N-terminal plant-type domain-containing protein" evidence="1">
    <location>
        <begin position="21"/>
        <end position="142"/>
    </location>
</feature>
<dbReference type="PANTHER" id="PTHR48054">
    <property type="entry name" value="RECEPTOR KINASE-LIKE PROTEIN XA21"/>
    <property type="match status" value="1"/>
</dbReference>
<dbReference type="PRINTS" id="PR00019">
    <property type="entry name" value="LEURICHRPT"/>
</dbReference>
<feature type="signal peptide" evidence="1">
    <location>
        <begin position="1"/>
        <end position="20"/>
    </location>
</feature>
<dbReference type="PANTHER" id="PTHR48054:SF82">
    <property type="entry name" value="LRR RECEPTOR-LIKE SERINE_THREONINE-PROTEIN KINASE FLS2"/>
    <property type="match status" value="1"/>
</dbReference>
<proteinExistence type="predicted"/>
<reference evidence="2" key="1">
    <citation type="submission" date="2015-04" db="UniProtKB">
        <authorList>
            <consortium name="EnsemblPlants"/>
        </authorList>
    </citation>
    <scope>IDENTIFICATION</scope>
</reference>
<sequence length="142" mass="15036">MAAAWTLLFFLLLRLGGSSTNNMADELALLASPAGIVDVDTLGELWCCAWVLHISPSLGGLSFLRELDLGDNRLAGQIPPELGHLRRLQVLNLSTNSLQGVIPVALGACARLKTLGFGNLSSLSRLDLMANIFGLAPKIISA</sequence>
<dbReference type="Gene3D" id="3.80.10.10">
    <property type="entry name" value="Ribonuclease Inhibitor"/>
    <property type="match status" value="1"/>
</dbReference>
<dbReference type="STRING" id="4537.A0A0E0MGF7"/>
<dbReference type="Pfam" id="PF13855">
    <property type="entry name" value="LRR_8"/>
    <property type="match status" value="1"/>
</dbReference>
<evidence type="ECO:0008006" key="4">
    <source>
        <dbReference type="Google" id="ProtNLM"/>
    </source>
</evidence>
<organism evidence="2">
    <name type="scientific">Oryza punctata</name>
    <name type="common">Red rice</name>
    <dbReference type="NCBI Taxonomy" id="4537"/>
    <lineage>
        <taxon>Eukaryota</taxon>
        <taxon>Viridiplantae</taxon>
        <taxon>Streptophyta</taxon>
        <taxon>Embryophyta</taxon>
        <taxon>Tracheophyta</taxon>
        <taxon>Spermatophyta</taxon>
        <taxon>Magnoliopsida</taxon>
        <taxon>Liliopsida</taxon>
        <taxon>Poales</taxon>
        <taxon>Poaceae</taxon>
        <taxon>BOP clade</taxon>
        <taxon>Oryzoideae</taxon>
        <taxon>Oryzeae</taxon>
        <taxon>Oryzinae</taxon>
        <taxon>Oryza</taxon>
    </lineage>
</organism>
<dbReference type="Gramene" id="OPUNC11G14340.1">
    <property type="protein sequence ID" value="OPUNC11G14340.1"/>
    <property type="gene ID" value="OPUNC11G14340"/>
</dbReference>
<dbReference type="AlphaFoldDB" id="A0A0E0MGF7"/>
<dbReference type="InterPro" id="IPR052592">
    <property type="entry name" value="LRR-RLK"/>
</dbReference>
<keyword evidence="1" id="KW-0732">Signal</keyword>
<dbReference type="HOGENOM" id="CLU_1818982_0_0_1"/>
<reference evidence="2" key="2">
    <citation type="submission" date="2018-05" db="EMBL/GenBank/DDBJ databases">
        <title>OpunRS2 (Oryza punctata Reference Sequence Version 2).</title>
        <authorList>
            <person name="Zhang J."/>
            <person name="Kudrna D."/>
            <person name="Lee S."/>
            <person name="Talag J."/>
            <person name="Welchert J."/>
            <person name="Wing R.A."/>
        </authorList>
    </citation>
    <scope>NUCLEOTIDE SEQUENCE [LARGE SCALE GENOMIC DNA]</scope>
</reference>
<evidence type="ECO:0000256" key="1">
    <source>
        <dbReference type="SAM" id="SignalP"/>
    </source>
</evidence>
<dbReference type="SUPFAM" id="SSF52058">
    <property type="entry name" value="L domain-like"/>
    <property type="match status" value="1"/>
</dbReference>